<dbReference type="SMART" id="SM00034">
    <property type="entry name" value="CLECT"/>
    <property type="match status" value="1"/>
</dbReference>
<evidence type="ECO:0000256" key="12">
    <source>
        <dbReference type="SAM" id="SignalP"/>
    </source>
</evidence>
<evidence type="ECO:0000256" key="5">
    <source>
        <dbReference type="ARBA" id="ARBA00022974"/>
    </source>
</evidence>
<protein>
    <submittedName>
        <fullName evidence="17">Uncharacterized protein</fullName>
    </submittedName>
</protein>
<dbReference type="InterPro" id="IPR001304">
    <property type="entry name" value="C-type_lectin-like"/>
</dbReference>
<keyword evidence="8 11" id="KW-1015">Disulfide bond</keyword>
<feature type="domain" description="C-type lectin" evidence="14">
    <location>
        <begin position="283"/>
        <end position="396"/>
    </location>
</feature>
<evidence type="ECO:0000256" key="6">
    <source>
        <dbReference type="ARBA" id="ARBA00022989"/>
    </source>
</evidence>
<dbReference type="Pfam" id="PF00193">
    <property type="entry name" value="Xlink"/>
    <property type="match status" value="1"/>
</dbReference>
<evidence type="ECO:0000256" key="4">
    <source>
        <dbReference type="ARBA" id="ARBA00022729"/>
    </source>
</evidence>
<evidence type="ECO:0000259" key="16">
    <source>
        <dbReference type="PROSITE" id="PS50963"/>
    </source>
</evidence>
<evidence type="ECO:0000256" key="9">
    <source>
        <dbReference type="ARBA" id="ARBA00023170"/>
    </source>
</evidence>
<sequence>MAMRGQRLNDYIKLALVFSFAVCCESVNILSKDNLHFKFINFFHKPGLALIDSLVANVNVTDLTSCQIHCVDHKDCLSINFGNKTNHNDFVCELNNSTSLAKPDKVRRRKGFEFYGPADPCFSNPCLNGGTCISNTSDNTYRCNCGLAIPTLPYLNDNCAIGKTISRRFQVYKNVFIQIINKTYSLNYYEAQRVCEIFGARLANLNQLTAAWKTGYDKCSYGWLIDGTLRYPIFYQRYTMGCGGLGPPSIVGSSAPRNKDHDKSCAYCHRDTDQCNEENWHQNDLKCFKFFLDTKASWDDASRTCAQEGGNLGVFGRKGGLHFVTDFVQSRNKSNEQIMVGLRQDESRGWKWVDGTSVASSLWNLTAPNGTIGTINLRLISLDNVPDTQLLPFVCEKDLP</sequence>
<dbReference type="EnsemblMetazoa" id="XM_021056081.2">
    <property type="protein sequence ID" value="XP_020911740.1"/>
    <property type="gene ID" value="LOC110249510"/>
</dbReference>
<dbReference type="GO" id="GO:0005886">
    <property type="term" value="C:plasma membrane"/>
    <property type="evidence" value="ECO:0007669"/>
    <property type="project" value="TreeGrafter"/>
</dbReference>
<dbReference type="CDD" id="cd00054">
    <property type="entry name" value="EGF_CA"/>
    <property type="match status" value="1"/>
</dbReference>
<proteinExistence type="inferred from homology"/>
<dbReference type="GO" id="GO:0004888">
    <property type="term" value="F:transmembrane signaling receptor activity"/>
    <property type="evidence" value="ECO:0007669"/>
    <property type="project" value="TreeGrafter"/>
</dbReference>
<dbReference type="OMA" id="ASARCHI"/>
<reference evidence="17" key="1">
    <citation type="submission" date="2022-11" db="UniProtKB">
        <authorList>
            <consortium name="EnsemblMetazoa"/>
        </authorList>
    </citation>
    <scope>IDENTIFICATION</scope>
</reference>
<feature type="domain" description="Link" evidence="16">
    <location>
        <begin position="174"/>
        <end position="270"/>
    </location>
</feature>
<dbReference type="Gene3D" id="3.10.100.10">
    <property type="entry name" value="Mannose-Binding Protein A, subunit A"/>
    <property type="match status" value="2"/>
</dbReference>
<dbReference type="PROSITE" id="PS50041">
    <property type="entry name" value="C_TYPE_LECTIN_2"/>
    <property type="match status" value="1"/>
</dbReference>
<evidence type="ECO:0000313" key="17">
    <source>
        <dbReference type="EnsemblMetazoa" id="XP_020911740.1"/>
    </source>
</evidence>
<keyword evidence="6" id="KW-1133">Transmembrane helix</keyword>
<dbReference type="GO" id="GO:0007155">
    <property type="term" value="P:cell adhesion"/>
    <property type="evidence" value="ECO:0007669"/>
    <property type="project" value="InterPro"/>
</dbReference>
<keyword evidence="7" id="KW-0472">Membrane</keyword>
<dbReference type="SUPFAM" id="SSF57196">
    <property type="entry name" value="EGF/Laminin"/>
    <property type="match status" value="1"/>
</dbReference>
<organism evidence="17 18">
    <name type="scientific">Exaiptasia diaphana</name>
    <name type="common">Tropical sea anemone</name>
    <name type="synonym">Aiptasia pulchella</name>
    <dbReference type="NCBI Taxonomy" id="2652724"/>
    <lineage>
        <taxon>Eukaryota</taxon>
        <taxon>Metazoa</taxon>
        <taxon>Cnidaria</taxon>
        <taxon>Anthozoa</taxon>
        <taxon>Hexacorallia</taxon>
        <taxon>Actiniaria</taxon>
        <taxon>Aiptasiidae</taxon>
        <taxon>Exaiptasia</taxon>
    </lineage>
</organism>
<evidence type="ECO:0000256" key="3">
    <source>
        <dbReference type="ARBA" id="ARBA00022692"/>
    </source>
</evidence>
<dbReference type="PROSITE" id="PS50963">
    <property type="entry name" value="LINK_2"/>
    <property type="match status" value="1"/>
</dbReference>
<evidence type="ECO:0000256" key="1">
    <source>
        <dbReference type="ARBA" id="ARBA00004167"/>
    </source>
</evidence>
<dbReference type="KEGG" id="epa:110249510"/>
<dbReference type="GeneID" id="110249510"/>
<keyword evidence="3" id="KW-0812">Transmembrane</keyword>
<dbReference type="PROSITE" id="PS50026">
    <property type="entry name" value="EGF_3"/>
    <property type="match status" value="1"/>
</dbReference>
<keyword evidence="9" id="KW-0675">Receptor</keyword>
<keyword evidence="5" id="KW-0654">Proteoglycan</keyword>
<evidence type="ECO:0000259" key="14">
    <source>
        <dbReference type="PROSITE" id="PS50041"/>
    </source>
</evidence>
<evidence type="ECO:0000256" key="7">
    <source>
        <dbReference type="ARBA" id="ARBA00023136"/>
    </source>
</evidence>
<keyword evidence="11" id="KW-0245">EGF-like domain</keyword>
<comment type="similarity">
    <text evidence="2">Belongs to the EGF domain peptide family.</text>
</comment>
<dbReference type="InterPro" id="IPR043210">
    <property type="entry name" value="CD44_antigen-like"/>
</dbReference>
<feature type="domain" description="Apple" evidence="15">
    <location>
        <begin position="24"/>
        <end position="121"/>
    </location>
</feature>
<dbReference type="SMART" id="SM00445">
    <property type="entry name" value="LINK"/>
    <property type="match status" value="1"/>
</dbReference>
<name>A0A913XZJ7_EXADI</name>
<keyword evidence="4 12" id="KW-0732">Signal</keyword>
<evidence type="ECO:0000259" key="13">
    <source>
        <dbReference type="PROSITE" id="PS50026"/>
    </source>
</evidence>
<evidence type="ECO:0000259" key="15">
    <source>
        <dbReference type="PROSITE" id="PS50948"/>
    </source>
</evidence>
<dbReference type="OrthoDB" id="5981656at2759"/>
<keyword evidence="18" id="KW-1185">Reference proteome</keyword>
<accession>A0A913XZJ7</accession>
<dbReference type="PANTHER" id="PTHR10225">
    <property type="entry name" value="HYALURONAN RECEPTOR"/>
    <property type="match status" value="1"/>
</dbReference>
<dbReference type="InterPro" id="IPR003609">
    <property type="entry name" value="Pan_app"/>
</dbReference>
<dbReference type="Gene3D" id="2.10.25.10">
    <property type="entry name" value="Laminin"/>
    <property type="match status" value="1"/>
</dbReference>
<comment type="subcellular location">
    <subcellularLocation>
        <location evidence="1">Membrane</location>
        <topology evidence="1">Single-pass membrane protein</topology>
    </subcellularLocation>
</comment>
<evidence type="ECO:0000256" key="10">
    <source>
        <dbReference type="ARBA" id="ARBA00023180"/>
    </source>
</evidence>
<dbReference type="RefSeq" id="XP_020911740.1">
    <property type="nucleotide sequence ID" value="XM_021056081.2"/>
</dbReference>
<feature type="disulfide bond" evidence="11">
    <location>
        <begin position="126"/>
        <end position="143"/>
    </location>
</feature>
<dbReference type="SUPFAM" id="SSF56436">
    <property type="entry name" value="C-type lectin-like"/>
    <property type="match status" value="2"/>
</dbReference>
<dbReference type="GO" id="GO:0005540">
    <property type="term" value="F:hyaluronic acid binding"/>
    <property type="evidence" value="ECO:0007669"/>
    <property type="project" value="InterPro"/>
</dbReference>
<dbReference type="InterPro" id="IPR016186">
    <property type="entry name" value="C-type_lectin-like/link_sf"/>
</dbReference>
<evidence type="ECO:0000256" key="2">
    <source>
        <dbReference type="ARBA" id="ARBA00006373"/>
    </source>
</evidence>
<evidence type="ECO:0000313" key="18">
    <source>
        <dbReference type="Proteomes" id="UP000887567"/>
    </source>
</evidence>
<dbReference type="Proteomes" id="UP000887567">
    <property type="component" value="Unplaced"/>
</dbReference>
<dbReference type="Pfam" id="PF00024">
    <property type="entry name" value="PAN_1"/>
    <property type="match status" value="1"/>
</dbReference>
<feature type="signal peptide" evidence="12">
    <location>
        <begin position="1"/>
        <end position="26"/>
    </location>
</feature>
<keyword evidence="10" id="KW-0325">Glycoprotein</keyword>
<comment type="caution">
    <text evidence="11">Lacks conserved residue(s) required for the propagation of feature annotation.</text>
</comment>
<dbReference type="InterPro" id="IPR000742">
    <property type="entry name" value="EGF"/>
</dbReference>
<dbReference type="PROSITE" id="PS50948">
    <property type="entry name" value="PAN"/>
    <property type="match status" value="1"/>
</dbReference>
<dbReference type="SUPFAM" id="SSF57414">
    <property type="entry name" value="Hairpin loop containing domain-like"/>
    <property type="match status" value="1"/>
</dbReference>
<feature type="chain" id="PRO_5038054371" evidence="12">
    <location>
        <begin position="27"/>
        <end position="400"/>
    </location>
</feature>
<feature type="domain" description="EGF-like" evidence="13">
    <location>
        <begin position="117"/>
        <end position="160"/>
    </location>
</feature>
<dbReference type="CDD" id="cd00037">
    <property type="entry name" value="CLECT"/>
    <property type="match status" value="1"/>
</dbReference>
<evidence type="ECO:0000256" key="8">
    <source>
        <dbReference type="ARBA" id="ARBA00023157"/>
    </source>
</evidence>
<dbReference type="Pfam" id="PF00059">
    <property type="entry name" value="Lectin_C"/>
    <property type="match status" value="1"/>
</dbReference>
<dbReference type="PANTHER" id="PTHR10225:SF5">
    <property type="entry name" value="C-TYPE LECTIN DOMAIN-CONTAINING PROTEIN"/>
    <property type="match status" value="1"/>
</dbReference>
<dbReference type="InterPro" id="IPR000538">
    <property type="entry name" value="Link_dom"/>
</dbReference>
<evidence type="ECO:0000256" key="11">
    <source>
        <dbReference type="PROSITE-ProRule" id="PRU00076"/>
    </source>
</evidence>
<dbReference type="InterPro" id="IPR016187">
    <property type="entry name" value="CTDL_fold"/>
</dbReference>
<dbReference type="AlphaFoldDB" id="A0A913XZJ7"/>